<keyword evidence="2" id="KW-1185">Reference proteome</keyword>
<evidence type="ECO:0000313" key="2">
    <source>
        <dbReference type="Proteomes" id="UP000828941"/>
    </source>
</evidence>
<organism evidence="1 2">
    <name type="scientific">Bauhinia variegata</name>
    <name type="common">Purple orchid tree</name>
    <name type="synonym">Phanera variegata</name>
    <dbReference type="NCBI Taxonomy" id="167791"/>
    <lineage>
        <taxon>Eukaryota</taxon>
        <taxon>Viridiplantae</taxon>
        <taxon>Streptophyta</taxon>
        <taxon>Embryophyta</taxon>
        <taxon>Tracheophyta</taxon>
        <taxon>Spermatophyta</taxon>
        <taxon>Magnoliopsida</taxon>
        <taxon>eudicotyledons</taxon>
        <taxon>Gunneridae</taxon>
        <taxon>Pentapetalae</taxon>
        <taxon>rosids</taxon>
        <taxon>fabids</taxon>
        <taxon>Fabales</taxon>
        <taxon>Fabaceae</taxon>
        <taxon>Cercidoideae</taxon>
        <taxon>Cercideae</taxon>
        <taxon>Bauhiniinae</taxon>
        <taxon>Bauhinia</taxon>
    </lineage>
</organism>
<gene>
    <name evidence="1" type="ORF">L6164_004799</name>
</gene>
<sequence length="321" mass="36608">MSNHDLELDCKKIHDSLGILSQLLPSLASLTQLQRRQLRETYKGVYGQDLINRLQRYEVGFSSMKASALSLWMLDPHDRDAIMVREVLEQDEPSFEVLLEIFLGRKSSHILLLNQAYQKRFKRVLDQDIVNLEPSNSFQKIVLALAASHKAHQIDISQHISKCDARRLYEKGEGNPAGTIEEAVVLEILSKRTIPQLKLTFLSYKHIYGHDYTKSLKRGNFGEFEKALKLVVKYICNPAKYYAKAMFESMKGGRNSEETLARVLVSRAEVDMDEIKRVFKEKYGKELPHVIRESISSGDYRDFMLALATRAAPSTAADPSS</sequence>
<name>A0ACB9PPF9_BAUVA</name>
<comment type="caution">
    <text evidence="1">The sequence shown here is derived from an EMBL/GenBank/DDBJ whole genome shotgun (WGS) entry which is preliminary data.</text>
</comment>
<dbReference type="Proteomes" id="UP000828941">
    <property type="component" value="Chromosome 3"/>
</dbReference>
<protein>
    <submittedName>
        <fullName evidence="1">Uncharacterized protein</fullName>
    </submittedName>
</protein>
<accession>A0ACB9PPF9</accession>
<proteinExistence type="predicted"/>
<reference evidence="1 2" key="1">
    <citation type="journal article" date="2022" name="DNA Res.">
        <title>Chromosomal-level genome assembly of the orchid tree Bauhinia variegata (Leguminosae; Cercidoideae) supports the allotetraploid origin hypothesis of Bauhinia.</title>
        <authorList>
            <person name="Zhong Y."/>
            <person name="Chen Y."/>
            <person name="Zheng D."/>
            <person name="Pang J."/>
            <person name="Liu Y."/>
            <person name="Luo S."/>
            <person name="Meng S."/>
            <person name="Qian L."/>
            <person name="Wei D."/>
            <person name="Dai S."/>
            <person name="Zhou R."/>
        </authorList>
    </citation>
    <scope>NUCLEOTIDE SEQUENCE [LARGE SCALE GENOMIC DNA]</scope>
    <source>
        <strain evidence="1">BV-YZ2020</strain>
    </source>
</reference>
<evidence type="ECO:0000313" key="1">
    <source>
        <dbReference type="EMBL" id="KAI4350333.1"/>
    </source>
</evidence>
<dbReference type="EMBL" id="CM039428">
    <property type="protein sequence ID" value="KAI4350333.1"/>
    <property type="molecule type" value="Genomic_DNA"/>
</dbReference>